<dbReference type="Proteomes" id="UP001164472">
    <property type="component" value="Chromosome"/>
</dbReference>
<gene>
    <name evidence="1" type="ORF">NNL22_16075</name>
</gene>
<dbReference type="RefSeq" id="WP_251813115.1">
    <property type="nucleotide sequence ID" value="NZ_CP101527.1"/>
</dbReference>
<dbReference type="EMBL" id="CP101527">
    <property type="protein sequence ID" value="UZW74520.1"/>
    <property type="molecule type" value="Genomic_DNA"/>
</dbReference>
<dbReference type="PROSITE" id="PS51257">
    <property type="entry name" value="PROKAR_LIPOPROTEIN"/>
    <property type="match status" value="1"/>
</dbReference>
<name>A0A9E8HH16_9ALTE</name>
<protein>
    <recommendedName>
        <fullName evidence="3">Lipoprotein</fullName>
    </recommendedName>
</protein>
<evidence type="ECO:0000313" key="1">
    <source>
        <dbReference type="EMBL" id="UZW74520.1"/>
    </source>
</evidence>
<keyword evidence="2" id="KW-1185">Reference proteome</keyword>
<sequence>MIIRNTLLLVSVLFLTSCATNKKSEAERWHSSDSKKIERTQSLYSCGKFYKVVAGQRKEQDEKDRYLKFSELAGKLAENLTPVDKILSNKEHSQLYRRYDFQAHLEITEWIKNIGNDKTGELFNDLTISCLKTIQREELFFATDGLNERIKK</sequence>
<reference evidence="1" key="1">
    <citation type="submission" date="2022-07" db="EMBL/GenBank/DDBJ databases">
        <title>Alkalimarinus sp. nov., isolated from gut of a Alitta virens.</title>
        <authorList>
            <person name="Yang A.I."/>
            <person name="Shin N.-R."/>
        </authorList>
    </citation>
    <scope>NUCLEOTIDE SEQUENCE</scope>
    <source>
        <strain evidence="1">FA028</strain>
    </source>
</reference>
<accession>A0A9E8HH16</accession>
<dbReference type="KEGG" id="asem:NNL22_16075"/>
<evidence type="ECO:0000313" key="2">
    <source>
        <dbReference type="Proteomes" id="UP001164472"/>
    </source>
</evidence>
<dbReference type="AlphaFoldDB" id="A0A9E8HH16"/>
<organism evidence="1 2">
    <name type="scientific">Alkalimarinus sediminis</name>
    <dbReference type="NCBI Taxonomy" id="1632866"/>
    <lineage>
        <taxon>Bacteria</taxon>
        <taxon>Pseudomonadati</taxon>
        <taxon>Pseudomonadota</taxon>
        <taxon>Gammaproteobacteria</taxon>
        <taxon>Alteromonadales</taxon>
        <taxon>Alteromonadaceae</taxon>
        <taxon>Alkalimarinus</taxon>
    </lineage>
</organism>
<proteinExistence type="predicted"/>
<evidence type="ECO:0008006" key="3">
    <source>
        <dbReference type="Google" id="ProtNLM"/>
    </source>
</evidence>